<evidence type="ECO:0000256" key="10">
    <source>
        <dbReference type="ARBA" id="ARBA00025198"/>
    </source>
</evidence>
<evidence type="ECO:0000256" key="8">
    <source>
        <dbReference type="ARBA" id="ARBA00023136"/>
    </source>
</evidence>
<evidence type="ECO:0000256" key="7">
    <source>
        <dbReference type="ARBA" id="ARBA00023065"/>
    </source>
</evidence>
<evidence type="ECO:0000256" key="1">
    <source>
        <dbReference type="ARBA" id="ARBA00005513"/>
    </source>
</evidence>
<comment type="subunit">
    <text evidence="13">F-type ATPases have 2 components, F(1) - the catalytic core - and F(0) - the membrane proton channel. F(1) has five subunits: alpha(3), beta(3), gamma(1), delta(1), epsilon(1). F(0) has three main subunits: a(1), b(2) and c(10-14). The alpha and beta chains form an alternating ring which encloses part of the gamma chain. F(1) is attached to F(0) by a central stalk formed by the gamma and epsilon chains, while a peripheral stalk is formed by the delta and b chains.</text>
</comment>
<evidence type="ECO:0000256" key="5">
    <source>
        <dbReference type="ARBA" id="ARBA00022781"/>
    </source>
</evidence>
<protein>
    <recommendedName>
        <fullName evidence="13">ATP synthase subunit b</fullName>
    </recommendedName>
    <alternativeName>
        <fullName evidence="13">ATP synthase F(0) sector subunit b</fullName>
    </alternativeName>
    <alternativeName>
        <fullName evidence="13">ATPase subunit I</fullName>
    </alternativeName>
    <alternativeName>
        <fullName evidence="13">F-type ATPase subunit b</fullName>
        <shortName evidence="13">F-ATPase subunit b</shortName>
    </alternativeName>
</protein>
<dbReference type="InterPro" id="IPR050059">
    <property type="entry name" value="ATP_synthase_B_chain"/>
</dbReference>
<dbReference type="HAMAP" id="MF_01398">
    <property type="entry name" value="ATP_synth_b_bprime"/>
    <property type="match status" value="1"/>
</dbReference>
<organism evidence="15 16">
    <name type="scientific">Yoonia maritima</name>
    <dbReference type="NCBI Taxonomy" id="1435347"/>
    <lineage>
        <taxon>Bacteria</taxon>
        <taxon>Pseudomonadati</taxon>
        <taxon>Pseudomonadota</taxon>
        <taxon>Alphaproteobacteria</taxon>
        <taxon>Rhodobacterales</taxon>
        <taxon>Paracoccaceae</taxon>
        <taxon>Yoonia</taxon>
    </lineage>
</organism>
<keyword evidence="4 13" id="KW-0812">Transmembrane</keyword>
<dbReference type="InterPro" id="IPR002146">
    <property type="entry name" value="ATP_synth_b/b'su_bac/chlpt"/>
</dbReference>
<evidence type="ECO:0000256" key="2">
    <source>
        <dbReference type="ARBA" id="ARBA00022448"/>
    </source>
</evidence>
<keyword evidence="3 13" id="KW-0138">CF(0)</keyword>
<evidence type="ECO:0000256" key="11">
    <source>
        <dbReference type="ARBA" id="ARBA00025614"/>
    </source>
</evidence>
<gene>
    <name evidence="13" type="primary">atpF</name>
    <name evidence="15" type="ORF">CLV80_101389</name>
</gene>
<evidence type="ECO:0000256" key="3">
    <source>
        <dbReference type="ARBA" id="ARBA00022547"/>
    </source>
</evidence>
<sequence>MTIDFWGLGLQAVNVLILMWLLSHVFWRPVAAAIAKRQDTATSLIDASKATQAKADRALEEATQARAGIAAERSATLDAAQKEAATATKATLTEARVKADAMLATAKTTIVQDRDAAQKANEAQAADLAMKIAAKLLERLNCNATQSAFLSQLTEAIAKIPPADLTAVLDDPKGIEIVTATALGAEQSNTNKVVQTALGGKADLKFSTDPDLIGGLELRSPHFVLHNSWQADLKQIQKAVRDAT</sequence>
<reference evidence="15 16" key="1">
    <citation type="submission" date="2018-03" db="EMBL/GenBank/DDBJ databases">
        <title>Genomic Encyclopedia of Archaeal and Bacterial Type Strains, Phase II (KMG-II): from individual species to whole genera.</title>
        <authorList>
            <person name="Goeker M."/>
        </authorList>
    </citation>
    <scope>NUCLEOTIDE SEQUENCE [LARGE SCALE GENOMIC DNA]</scope>
    <source>
        <strain evidence="15 16">DSM 101533</strain>
    </source>
</reference>
<dbReference type="OrthoDB" id="466272at2"/>
<comment type="function">
    <text evidence="10 13">F(1)F(0) ATP synthase produces ATP from ADP in the presence of a proton or sodium gradient. F-type ATPases consist of two structural domains, F(1) containing the extramembraneous catalytic core and F(0) containing the membrane proton channel, linked together by a central stalk and a peripheral stalk. During catalysis, ATP synthesis in the catalytic domain of F(1) is coupled via a rotary mechanism of the central stalk subunits to proton translocation.</text>
</comment>
<keyword evidence="9 13" id="KW-0066">ATP synthesis</keyword>
<keyword evidence="16" id="KW-1185">Reference proteome</keyword>
<dbReference type="PANTHER" id="PTHR33445">
    <property type="entry name" value="ATP SYNTHASE SUBUNIT B', CHLOROPLASTIC"/>
    <property type="match status" value="1"/>
</dbReference>
<dbReference type="Proteomes" id="UP000238007">
    <property type="component" value="Unassembled WGS sequence"/>
</dbReference>
<dbReference type="EMBL" id="PVTP01000001">
    <property type="protein sequence ID" value="PRY80534.1"/>
    <property type="molecule type" value="Genomic_DNA"/>
</dbReference>
<keyword evidence="7 13" id="KW-0406">Ion transport</keyword>
<dbReference type="GO" id="GO:0046933">
    <property type="term" value="F:proton-transporting ATP synthase activity, rotational mechanism"/>
    <property type="evidence" value="ECO:0007669"/>
    <property type="project" value="UniProtKB-UniRule"/>
</dbReference>
<dbReference type="CDD" id="cd06503">
    <property type="entry name" value="ATP-synt_Fo_b"/>
    <property type="match status" value="1"/>
</dbReference>
<dbReference type="Pfam" id="PF00430">
    <property type="entry name" value="ATP-synt_B"/>
    <property type="match status" value="1"/>
</dbReference>
<dbReference type="RefSeq" id="WP_106354183.1">
    <property type="nucleotide sequence ID" value="NZ_PVTP01000001.1"/>
</dbReference>
<name>A0A2T0W4X8_9RHOB</name>
<evidence type="ECO:0000256" key="12">
    <source>
        <dbReference type="ARBA" id="ARBA00037847"/>
    </source>
</evidence>
<evidence type="ECO:0000313" key="16">
    <source>
        <dbReference type="Proteomes" id="UP000238007"/>
    </source>
</evidence>
<evidence type="ECO:0000256" key="6">
    <source>
        <dbReference type="ARBA" id="ARBA00022989"/>
    </source>
</evidence>
<comment type="caution">
    <text evidence="15">The sequence shown here is derived from an EMBL/GenBank/DDBJ whole genome shotgun (WGS) entry which is preliminary data.</text>
</comment>
<evidence type="ECO:0000256" key="13">
    <source>
        <dbReference type="HAMAP-Rule" id="MF_01398"/>
    </source>
</evidence>
<keyword evidence="2 13" id="KW-0813">Transport</keyword>
<accession>A0A2T0W4X8</accession>
<evidence type="ECO:0000256" key="14">
    <source>
        <dbReference type="RuleBase" id="RU003848"/>
    </source>
</evidence>
<evidence type="ECO:0000256" key="4">
    <source>
        <dbReference type="ARBA" id="ARBA00022692"/>
    </source>
</evidence>
<comment type="similarity">
    <text evidence="1 13 14">Belongs to the ATPase B chain family.</text>
</comment>
<dbReference type="GO" id="GO:0046961">
    <property type="term" value="F:proton-transporting ATPase activity, rotational mechanism"/>
    <property type="evidence" value="ECO:0007669"/>
    <property type="project" value="TreeGrafter"/>
</dbReference>
<dbReference type="GO" id="GO:0045259">
    <property type="term" value="C:proton-transporting ATP synthase complex"/>
    <property type="evidence" value="ECO:0007669"/>
    <property type="project" value="UniProtKB-KW"/>
</dbReference>
<dbReference type="PANTHER" id="PTHR33445:SF2">
    <property type="entry name" value="ATP SYNTHASE SUBUNIT B', CHLOROPLASTIC"/>
    <property type="match status" value="1"/>
</dbReference>
<keyword evidence="13" id="KW-1003">Cell membrane</keyword>
<keyword evidence="6 13" id="KW-1133">Transmembrane helix</keyword>
<keyword evidence="5 13" id="KW-0375">Hydrogen ion transport</keyword>
<comment type="function">
    <text evidence="11">Component of the F(0) channel, it forms part of the peripheral stalk, linking F(1) to F(0). The b'-subunit is a diverged and duplicated form of b found in plants and photosynthetic bacteria.</text>
</comment>
<proteinExistence type="inferred from homology"/>
<dbReference type="AlphaFoldDB" id="A0A2T0W4X8"/>
<comment type="subcellular location">
    <subcellularLocation>
        <location evidence="13">Cell membrane</location>
        <topology evidence="13">Single-pass membrane protein</topology>
    </subcellularLocation>
    <subcellularLocation>
        <location evidence="12">Endomembrane system</location>
        <topology evidence="12">Single-pass membrane protein</topology>
    </subcellularLocation>
</comment>
<dbReference type="GO" id="GO:0012505">
    <property type="term" value="C:endomembrane system"/>
    <property type="evidence" value="ECO:0007669"/>
    <property type="project" value="UniProtKB-SubCell"/>
</dbReference>
<keyword evidence="8 13" id="KW-0472">Membrane</keyword>
<evidence type="ECO:0000256" key="9">
    <source>
        <dbReference type="ARBA" id="ARBA00023310"/>
    </source>
</evidence>
<dbReference type="GO" id="GO:0005886">
    <property type="term" value="C:plasma membrane"/>
    <property type="evidence" value="ECO:0007669"/>
    <property type="project" value="UniProtKB-SubCell"/>
</dbReference>
<evidence type="ECO:0000313" key="15">
    <source>
        <dbReference type="EMBL" id="PRY80534.1"/>
    </source>
</evidence>
<feature type="transmembrane region" description="Helical" evidence="13">
    <location>
        <begin position="6"/>
        <end position="27"/>
    </location>
</feature>